<feature type="region of interest" description="Disordered" evidence="1">
    <location>
        <begin position="1"/>
        <end position="20"/>
    </location>
</feature>
<gene>
    <name evidence="2" type="ORF">ECRASSUSDP1_LOCUS11283</name>
</gene>
<organism evidence="2 3">
    <name type="scientific">Euplotes crassus</name>
    <dbReference type="NCBI Taxonomy" id="5936"/>
    <lineage>
        <taxon>Eukaryota</taxon>
        <taxon>Sar</taxon>
        <taxon>Alveolata</taxon>
        <taxon>Ciliophora</taxon>
        <taxon>Intramacronucleata</taxon>
        <taxon>Spirotrichea</taxon>
        <taxon>Hypotrichia</taxon>
        <taxon>Euplotida</taxon>
        <taxon>Euplotidae</taxon>
        <taxon>Moneuplotes</taxon>
    </lineage>
</organism>
<reference evidence="2" key="1">
    <citation type="submission" date="2023-07" db="EMBL/GenBank/DDBJ databases">
        <authorList>
            <consortium name="AG Swart"/>
            <person name="Singh M."/>
            <person name="Singh A."/>
            <person name="Seah K."/>
            <person name="Emmerich C."/>
        </authorList>
    </citation>
    <scope>NUCLEOTIDE SEQUENCE</scope>
    <source>
        <strain evidence="2">DP1</strain>
    </source>
</reference>
<feature type="compositionally biased region" description="Basic and acidic residues" evidence="1">
    <location>
        <begin position="360"/>
        <end position="375"/>
    </location>
</feature>
<evidence type="ECO:0000313" key="3">
    <source>
        <dbReference type="Proteomes" id="UP001295684"/>
    </source>
</evidence>
<proteinExistence type="predicted"/>
<dbReference type="Proteomes" id="UP001295684">
    <property type="component" value="Unassembled WGS sequence"/>
</dbReference>
<feature type="region of interest" description="Disordered" evidence="1">
    <location>
        <begin position="284"/>
        <end position="375"/>
    </location>
</feature>
<sequence>MGCTGSNSNPNQRTAKRTRTWNERYGQQINDAMEEPERLLNPENYENLNIKIGDDVHSKELELDFSHRETLELLETLQKKTKNSKKRLPDLDVLKITSMRKPKDHRVNIFLKDHFPCKVGSFFFDEIPLFLNKDFADYQGWTLECLGRVTCSVMLCGFRITANQFQIIIQRSKEIPSVTFSECKLATENLSFDPINSDESVDNTDIKFNCKQLGFIQCGSYYNDLKWKESGKEIKSILTAIKTCTLKNSLTELTIKDCGVSKQTIVRLMPEDLHRIKLKVSEGATEENKNLSKQSEGQAKIDGKKEMIEGNNSFSNDEDSEGDDQEYESSEDDEEREEEESGESSIEISIESQNFLYEGGEEKRGFEEKMGVAGC</sequence>
<evidence type="ECO:0000256" key="1">
    <source>
        <dbReference type="SAM" id="MobiDB-lite"/>
    </source>
</evidence>
<evidence type="ECO:0000313" key="2">
    <source>
        <dbReference type="EMBL" id="CAI2369977.1"/>
    </source>
</evidence>
<feature type="compositionally biased region" description="Polar residues" evidence="1">
    <location>
        <begin position="1"/>
        <end position="13"/>
    </location>
</feature>
<dbReference type="EMBL" id="CAMPGE010011137">
    <property type="protein sequence ID" value="CAI2369977.1"/>
    <property type="molecule type" value="Genomic_DNA"/>
</dbReference>
<feature type="compositionally biased region" description="Low complexity" evidence="1">
    <location>
        <begin position="343"/>
        <end position="352"/>
    </location>
</feature>
<name>A0AAD1UJM8_EUPCR</name>
<accession>A0AAD1UJM8</accession>
<dbReference type="AlphaFoldDB" id="A0AAD1UJM8"/>
<keyword evidence="3" id="KW-1185">Reference proteome</keyword>
<feature type="compositionally biased region" description="Basic and acidic residues" evidence="1">
    <location>
        <begin position="299"/>
        <end position="308"/>
    </location>
</feature>
<feature type="compositionally biased region" description="Acidic residues" evidence="1">
    <location>
        <begin position="316"/>
        <end position="342"/>
    </location>
</feature>
<protein>
    <submittedName>
        <fullName evidence="2">Uncharacterized protein</fullName>
    </submittedName>
</protein>
<comment type="caution">
    <text evidence="2">The sequence shown here is derived from an EMBL/GenBank/DDBJ whole genome shotgun (WGS) entry which is preliminary data.</text>
</comment>